<dbReference type="PANTHER" id="PTHR48111">
    <property type="entry name" value="REGULATOR OF RPOS"/>
    <property type="match status" value="1"/>
</dbReference>
<dbReference type="EMBL" id="EF584000">
    <property type="protein sequence ID" value="ABQ76115.1"/>
    <property type="molecule type" value="Genomic_DNA"/>
</dbReference>
<dbReference type="InterPro" id="IPR001789">
    <property type="entry name" value="Sig_transdc_resp-reg_receiver"/>
</dbReference>
<keyword evidence="3" id="KW-0805">Transcription regulation</keyword>
<evidence type="ECO:0000256" key="1">
    <source>
        <dbReference type="ARBA" id="ARBA00022553"/>
    </source>
</evidence>
<evidence type="ECO:0000256" key="5">
    <source>
        <dbReference type="ARBA" id="ARBA00023163"/>
    </source>
</evidence>
<accession>A5YT08</accession>
<dbReference type="PROSITE" id="PS50110">
    <property type="entry name" value="RESPONSE_REGULATORY"/>
    <property type="match status" value="1"/>
</dbReference>
<keyword evidence="2" id="KW-0902">Two-component regulatory system</keyword>
<protein>
    <submittedName>
        <fullName evidence="8">Probable response regulator</fullName>
    </submittedName>
</protein>
<dbReference type="GO" id="GO:0005829">
    <property type="term" value="C:cytosol"/>
    <property type="evidence" value="ECO:0007669"/>
    <property type="project" value="TreeGrafter"/>
</dbReference>
<dbReference type="InterPro" id="IPR039420">
    <property type="entry name" value="WalR-like"/>
</dbReference>
<evidence type="ECO:0000256" key="6">
    <source>
        <dbReference type="PROSITE-ProRule" id="PRU00169"/>
    </source>
</evidence>
<feature type="domain" description="Response regulatory" evidence="7">
    <location>
        <begin position="1"/>
        <end position="106"/>
    </location>
</feature>
<dbReference type="PANTHER" id="PTHR48111:SF1">
    <property type="entry name" value="TWO-COMPONENT RESPONSE REGULATOR ORR33"/>
    <property type="match status" value="1"/>
</dbReference>
<dbReference type="SUPFAM" id="SSF52172">
    <property type="entry name" value="CheY-like"/>
    <property type="match status" value="1"/>
</dbReference>
<keyword evidence="4" id="KW-0238">DNA-binding</keyword>
<dbReference type="GO" id="GO:0000976">
    <property type="term" value="F:transcription cis-regulatory region binding"/>
    <property type="evidence" value="ECO:0007669"/>
    <property type="project" value="TreeGrafter"/>
</dbReference>
<evidence type="ECO:0000256" key="3">
    <source>
        <dbReference type="ARBA" id="ARBA00023015"/>
    </source>
</evidence>
<proteinExistence type="predicted"/>
<dbReference type="GO" id="GO:0000156">
    <property type="term" value="F:phosphorelay response regulator activity"/>
    <property type="evidence" value="ECO:0007669"/>
    <property type="project" value="TreeGrafter"/>
</dbReference>
<dbReference type="Pfam" id="PF00072">
    <property type="entry name" value="Response_reg"/>
    <property type="match status" value="1"/>
</dbReference>
<sequence length="171" mass="19079">MAAELIARQVDDIIPDGYTLHQESTVAQAKSKVSAELDYVLLDRRLPDGKQGAELTRLVRAECESCFILIVSGVTPDREIVKLDIDDYVVKPVSRDELAAHIESVEGRRGLTDLKKEYLAARSKQVALLTAYGRTAESRPEYRLLNEIIERLPLDEATKNTLESNVPSVTQ</sequence>
<dbReference type="AlphaFoldDB" id="A5YT08"/>
<reference evidence="8" key="1">
    <citation type="journal article" date="2007" name="ISME J.">
        <title>Genomic plasticity in prokaryotes: the case of the square haloarchaeon.</title>
        <authorList>
            <person name="Cuadros-Orellana S."/>
            <person name="Martin-Cuadrado A.B."/>
            <person name="Legault B."/>
            <person name="D'Auria G."/>
            <person name="Zhaxybayeva O."/>
            <person name="Papke R.T."/>
            <person name="Rodriguez-Valera F."/>
        </authorList>
    </citation>
    <scope>NUCLEOTIDE SEQUENCE</scope>
</reference>
<keyword evidence="1 6" id="KW-0597">Phosphoprotein</keyword>
<organism evidence="8">
    <name type="scientific">uncultured haloarchaeon</name>
    <dbReference type="NCBI Taxonomy" id="160804"/>
    <lineage>
        <taxon>Archaea</taxon>
        <taxon>Methanobacteriati</taxon>
        <taxon>Methanobacteriota</taxon>
        <taxon>Stenosarchaea group</taxon>
        <taxon>Halobacteria</taxon>
        <taxon>Halobacteriales</taxon>
        <taxon>Halobacteriaceae</taxon>
        <taxon>environmental samples</taxon>
    </lineage>
</organism>
<evidence type="ECO:0000256" key="2">
    <source>
        <dbReference type="ARBA" id="ARBA00023012"/>
    </source>
</evidence>
<keyword evidence="5" id="KW-0804">Transcription</keyword>
<dbReference type="GO" id="GO:0006355">
    <property type="term" value="P:regulation of DNA-templated transcription"/>
    <property type="evidence" value="ECO:0007669"/>
    <property type="project" value="TreeGrafter"/>
</dbReference>
<dbReference type="Gene3D" id="3.40.50.2300">
    <property type="match status" value="1"/>
</dbReference>
<evidence type="ECO:0000313" key="8">
    <source>
        <dbReference type="EMBL" id="ABQ76115.1"/>
    </source>
</evidence>
<feature type="modified residue" description="4-aspartylphosphate" evidence="6">
    <location>
        <position position="43"/>
    </location>
</feature>
<dbReference type="InterPro" id="IPR011006">
    <property type="entry name" value="CheY-like_superfamily"/>
</dbReference>
<name>A5YT08_9EURY</name>
<evidence type="ECO:0000256" key="4">
    <source>
        <dbReference type="ARBA" id="ARBA00023125"/>
    </source>
</evidence>
<dbReference type="GO" id="GO:0032993">
    <property type="term" value="C:protein-DNA complex"/>
    <property type="evidence" value="ECO:0007669"/>
    <property type="project" value="TreeGrafter"/>
</dbReference>
<evidence type="ECO:0000259" key="7">
    <source>
        <dbReference type="PROSITE" id="PS50110"/>
    </source>
</evidence>